<feature type="active site" evidence="4">
    <location>
        <position position="13"/>
    </location>
</feature>
<dbReference type="RefSeq" id="WP_255911594.1">
    <property type="nucleotide sequence ID" value="NZ_JANFQO010000003.1"/>
</dbReference>
<dbReference type="PIRSF" id="PIRSF036461">
    <property type="entry name" value="Chmtx_methlestr"/>
    <property type="match status" value="1"/>
</dbReference>
<evidence type="ECO:0000256" key="4">
    <source>
        <dbReference type="PROSITE-ProRule" id="PRU00050"/>
    </source>
</evidence>
<dbReference type="PANTHER" id="PTHR42872">
    <property type="entry name" value="PROTEIN-GLUTAMATE METHYLESTERASE/PROTEIN-GLUTAMINE GLUTAMINASE"/>
    <property type="match status" value="1"/>
</dbReference>
<feature type="active site" evidence="4">
    <location>
        <position position="40"/>
    </location>
</feature>
<keyword evidence="4" id="KW-0145">Chemotaxis</keyword>
<keyword evidence="7" id="KW-1185">Reference proteome</keyword>
<accession>A0ABT1QP40</accession>
<sequence length="344" mass="36467">METNRRIIVLGTSIGGVDALMRLVPALAPDIAAPLVLVSHIGAHRSHLPELLRARTTLPVDFVRDGSEPLAGHVYVAPPDHHVLLEGARLKLFRGPKEHHARPAINPLFRSAALDYGARAIGVILTGMLDDGAAGLQAIRRCGGTTVVQDPREAYAPGMPRAALAGGPVDHVVGLAELGPLLNRLAQPLAEVTRVKAPQSLCIEHGISLGSGSLQNLLQVASPSGYSCPECGGALFELRERDPLRFLCHTGHAFSLRSLLQTHSGATEEKLWSSLRTLQEKKALLERIATEDGLLSAEEAGEALAEANQLAVILDQLKALLQRVPSSVDLSEDETTGNGAPQSG</sequence>
<evidence type="ECO:0000313" key="7">
    <source>
        <dbReference type="Proteomes" id="UP001165498"/>
    </source>
</evidence>
<name>A0ABT1QP40_9GAMM</name>
<dbReference type="InterPro" id="IPR000673">
    <property type="entry name" value="Sig_transdc_resp-reg_Me-estase"/>
</dbReference>
<evidence type="ECO:0000256" key="1">
    <source>
        <dbReference type="ARBA" id="ARBA00022801"/>
    </source>
</evidence>
<organism evidence="6 7">
    <name type="scientific">Tahibacter harae</name>
    <dbReference type="NCBI Taxonomy" id="2963937"/>
    <lineage>
        <taxon>Bacteria</taxon>
        <taxon>Pseudomonadati</taxon>
        <taxon>Pseudomonadota</taxon>
        <taxon>Gammaproteobacteria</taxon>
        <taxon>Lysobacterales</taxon>
        <taxon>Rhodanobacteraceae</taxon>
        <taxon>Tahibacter</taxon>
    </lineage>
</organism>
<comment type="catalytic activity">
    <reaction evidence="3">
        <text>[protein]-L-glutamate 5-O-methyl ester + H2O = L-glutamyl-[protein] + methanol + H(+)</text>
        <dbReference type="Rhea" id="RHEA:23236"/>
        <dbReference type="Rhea" id="RHEA-COMP:10208"/>
        <dbReference type="Rhea" id="RHEA-COMP:10311"/>
        <dbReference type="ChEBI" id="CHEBI:15377"/>
        <dbReference type="ChEBI" id="CHEBI:15378"/>
        <dbReference type="ChEBI" id="CHEBI:17790"/>
        <dbReference type="ChEBI" id="CHEBI:29973"/>
        <dbReference type="ChEBI" id="CHEBI:82795"/>
        <dbReference type="EC" id="3.1.1.61"/>
    </reaction>
</comment>
<comment type="caution">
    <text evidence="6">The sequence shown here is derived from an EMBL/GenBank/DDBJ whole genome shotgun (WGS) entry which is preliminary data.</text>
</comment>
<evidence type="ECO:0000313" key="6">
    <source>
        <dbReference type="EMBL" id="MCQ4163905.1"/>
    </source>
</evidence>
<evidence type="ECO:0000256" key="2">
    <source>
        <dbReference type="ARBA" id="ARBA00039140"/>
    </source>
</evidence>
<proteinExistence type="predicted"/>
<reference evidence="6" key="1">
    <citation type="submission" date="2022-07" db="EMBL/GenBank/DDBJ databases">
        <title>Tahibacter sp., a new gammaproteobacterium isolated from the silt sample collected at pig farm.</title>
        <authorList>
            <person name="Chen H."/>
        </authorList>
    </citation>
    <scope>NUCLEOTIDE SEQUENCE</scope>
    <source>
        <strain evidence="6">P2K</strain>
    </source>
</reference>
<dbReference type="PANTHER" id="PTHR42872:SF6">
    <property type="entry name" value="PROTEIN-GLUTAMATE METHYLESTERASE_PROTEIN-GLUTAMINE GLUTAMINASE"/>
    <property type="match status" value="1"/>
</dbReference>
<dbReference type="PROSITE" id="PS50122">
    <property type="entry name" value="CHEB"/>
    <property type="match status" value="1"/>
</dbReference>
<evidence type="ECO:0000256" key="3">
    <source>
        <dbReference type="ARBA" id="ARBA00048267"/>
    </source>
</evidence>
<feature type="domain" description="CheB-type methylesterase" evidence="5">
    <location>
        <begin position="1"/>
        <end position="179"/>
    </location>
</feature>
<dbReference type="InterPro" id="IPR035909">
    <property type="entry name" value="CheB_C"/>
</dbReference>
<dbReference type="Proteomes" id="UP001165498">
    <property type="component" value="Unassembled WGS sequence"/>
</dbReference>
<dbReference type="Gene3D" id="3.40.50.180">
    <property type="entry name" value="Methylesterase CheB, C-terminal domain"/>
    <property type="match status" value="1"/>
</dbReference>
<dbReference type="InterPro" id="IPR011247">
    <property type="entry name" value="Chemotax_prot-Glu_Me-esterase"/>
</dbReference>
<evidence type="ECO:0000259" key="5">
    <source>
        <dbReference type="PROSITE" id="PS50122"/>
    </source>
</evidence>
<protein>
    <recommendedName>
        <fullName evidence="2">protein-glutamate methylesterase</fullName>
        <ecNumber evidence="2">3.1.1.61</ecNumber>
    </recommendedName>
</protein>
<dbReference type="Pfam" id="PF01339">
    <property type="entry name" value="CheB_methylest"/>
    <property type="match status" value="1"/>
</dbReference>
<dbReference type="EC" id="3.1.1.61" evidence="2"/>
<dbReference type="SUPFAM" id="SSF52738">
    <property type="entry name" value="Methylesterase CheB, C-terminal domain"/>
    <property type="match status" value="1"/>
</dbReference>
<gene>
    <name evidence="6" type="ORF">NM961_04195</name>
</gene>
<dbReference type="EMBL" id="JANFQO010000003">
    <property type="protein sequence ID" value="MCQ4163905.1"/>
    <property type="molecule type" value="Genomic_DNA"/>
</dbReference>
<dbReference type="CDD" id="cd16433">
    <property type="entry name" value="CheB"/>
    <property type="match status" value="1"/>
</dbReference>
<feature type="active site" evidence="4">
    <location>
        <position position="131"/>
    </location>
</feature>
<keyword evidence="1 4" id="KW-0378">Hydrolase</keyword>